<dbReference type="InterPro" id="IPR000489">
    <property type="entry name" value="Pterin-binding_dom"/>
</dbReference>
<dbReference type="Gene3D" id="3.20.20.20">
    <property type="entry name" value="Dihydropteroate synthase-like"/>
    <property type="match status" value="1"/>
</dbReference>
<dbReference type="PANTHER" id="PTHR20941">
    <property type="entry name" value="FOLATE SYNTHESIS PROTEINS"/>
    <property type="match status" value="1"/>
</dbReference>
<dbReference type="CDD" id="cd00739">
    <property type="entry name" value="DHPS"/>
    <property type="match status" value="1"/>
</dbReference>
<reference evidence="11" key="1">
    <citation type="submission" date="2020-12" db="EMBL/GenBank/DDBJ databases">
        <title>The genome sequence of Inhella sp. 1Y17.</title>
        <authorList>
            <person name="Liu Y."/>
        </authorList>
    </citation>
    <scope>NUCLEOTIDE SEQUENCE</scope>
    <source>
        <strain evidence="11">1Y17</strain>
    </source>
</reference>
<dbReference type="PROSITE" id="PS50972">
    <property type="entry name" value="PTERIN_BINDING"/>
    <property type="match status" value="1"/>
</dbReference>
<accession>A0A931NG50</accession>
<comment type="caution">
    <text evidence="11">The sequence shown here is derived from an EMBL/GenBank/DDBJ whole genome shotgun (WGS) entry which is preliminary data.</text>
</comment>
<comment type="function">
    <text evidence="9">Catalyzes the condensation of para-aminobenzoate (pABA) with 6-hydroxymethyl-7,8-dihydropterin diphosphate (DHPt-PP) to form 7,8-dihydropteroate (H2Pte), the immediate precursor of folate derivatives.</text>
</comment>
<dbReference type="AlphaFoldDB" id="A0A931NG50"/>
<dbReference type="GO" id="GO:0046654">
    <property type="term" value="P:tetrahydrofolate biosynthetic process"/>
    <property type="evidence" value="ECO:0007669"/>
    <property type="project" value="TreeGrafter"/>
</dbReference>
<keyword evidence="8 9" id="KW-0289">Folate biosynthesis</keyword>
<evidence type="ECO:0000256" key="8">
    <source>
        <dbReference type="ARBA" id="ARBA00022909"/>
    </source>
</evidence>
<name>A0A931NG50_9BURK</name>
<evidence type="ECO:0000256" key="3">
    <source>
        <dbReference type="ARBA" id="ARBA00004763"/>
    </source>
</evidence>
<dbReference type="InterPro" id="IPR045031">
    <property type="entry name" value="DHP_synth-like"/>
</dbReference>
<dbReference type="GO" id="GO:0046656">
    <property type="term" value="P:folic acid biosynthetic process"/>
    <property type="evidence" value="ECO:0007669"/>
    <property type="project" value="UniProtKB-KW"/>
</dbReference>
<keyword evidence="5 9" id="KW-0808">Transferase</keyword>
<protein>
    <recommendedName>
        <fullName evidence="4 9">Dihydropteroate synthase</fullName>
        <shortName evidence="9">DHPS</shortName>
        <ecNumber evidence="4 9">2.5.1.15</ecNumber>
    </recommendedName>
    <alternativeName>
        <fullName evidence="9">Dihydropteroate pyrophosphorylase</fullName>
    </alternativeName>
</protein>
<dbReference type="Proteomes" id="UP000613266">
    <property type="component" value="Unassembled WGS sequence"/>
</dbReference>
<evidence type="ECO:0000259" key="10">
    <source>
        <dbReference type="PROSITE" id="PS50972"/>
    </source>
</evidence>
<feature type="domain" description="Pterin-binding" evidence="10">
    <location>
        <begin position="15"/>
        <end position="267"/>
    </location>
</feature>
<dbReference type="PROSITE" id="PS00792">
    <property type="entry name" value="DHPS_1"/>
    <property type="match status" value="1"/>
</dbReference>
<keyword evidence="6 9" id="KW-0479">Metal-binding</keyword>
<evidence type="ECO:0000313" key="12">
    <source>
        <dbReference type="Proteomes" id="UP000613266"/>
    </source>
</evidence>
<dbReference type="NCBIfam" id="TIGR01496">
    <property type="entry name" value="DHPS"/>
    <property type="match status" value="1"/>
</dbReference>
<sequence>MNWQTTRFNIDLTQARVMGIVNLTADSFSDGGQWLDSRAALRHAEQLLREGADLLDLGAESSRPGAQPVPAEQEWGRLQPVLMELARWGMPLSVDTCKPEVMQRALDAGVDVINDIQALQQEGAVEVLARYPAAGVCLMHMRGEPRTMQALTSYADVVTEVREFLGERMRVLRAHGLQPAQIALDPGFGFAKTPEQNLELGRRLVELHGLGAPLLVGWSRKSTLGWLTGRSVEQRLPASLAALLAAVSQGARIVRVHDVAATVDALRTWQALQPLHGQSIP</sequence>
<comment type="similarity">
    <text evidence="9">Belongs to the DHPS family.</text>
</comment>
<dbReference type="EC" id="2.5.1.15" evidence="4 9"/>
<dbReference type="SUPFAM" id="SSF51717">
    <property type="entry name" value="Dihydropteroate synthetase-like"/>
    <property type="match status" value="1"/>
</dbReference>
<dbReference type="GO" id="GO:0004156">
    <property type="term" value="F:dihydropteroate synthase activity"/>
    <property type="evidence" value="ECO:0007669"/>
    <property type="project" value="UniProtKB-EC"/>
</dbReference>
<evidence type="ECO:0000256" key="1">
    <source>
        <dbReference type="ARBA" id="ARBA00000012"/>
    </source>
</evidence>
<organism evidence="11 12">
    <name type="scientific">Inhella proteolytica</name>
    <dbReference type="NCBI Taxonomy" id="2795029"/>
    <lineage>
        <taxon>Bacteria</taxon>
        <taxon>Pseudomonadati</taxon>
        <taxon>Pseudomonadota</taxon>
        <taxon>Betaproteobacteria</taxon>
        <taxon>Burkholderiales</taxon>
        <taxon>Sphaerotilaceae</taxon>
        <taxon>Inhella</taxon>
    </lineage>
</organism>
<dbReference type="RefSeq" id="WP_198109956.1">
    <property type="nucleotide sequence ID" value="NZ_JAEDAK010000003.1"/>
</dbReference>
<dbReference type="GO" id="GO:0046872">
    <property type="term" value="F:metal ion binding"/>
    <property type="evidence" value="ECO:0007669"/>
    <property type="project" value="UniProtKB-KW"/>
</dbReference>
<dbReference type="GO" id="GO:0005829">
    <property type="term" value="C:cytosol"/>
    <property type="evidence" value="ECO:0007669"/>
    <property type="project" value="TreeGrafter"/>
</dbReference>
<dbReference type="PROSITE" id="PS00793">
    <property type="entry name" value="DHPS_2"/>
    <property type="match status" value="1"/>
</dbReference>
<evidence type="ECO:0000256" key="9">
    <source>
        <dbReference type="RuleBase" id="RU361205"/>
    </source>
</evidence>
<dbReference type="InterPro" id="IPR006390">
    <property type="entry name" value="DHP_synth_dom"/>
</dbReference>
<evidence type="ECO:0000313" key="11">
    <source>
        <dbReference type="EMBL" id="MBH9576333.1"/>
    </source>
</evidence>
<dbReference type="Pfam" id="PF00809">
    <property type="entry name" value="Pterin_bind"/>
    <property type="match status" value="1"/>
</dbReference>
<evidence type="ECO:0000256" key="2">
    <source>
        <dbReference type="ARBA" id="ARBA00001946"/>
    </source>
</evidence>
<dbReference type="InterPro" id="IPR011005">
    <property type="entry name" value="Dihydropteroate_synth-like_sf"/>
</dbReference>
<gene>
    <name evidence="11" type="primary">folP</name>
    <name evidence="11" type="ORF">I7X39_05365</name>
</gene>
<dbReference type="EMBL" id="JAEDAK010000003">
    <property type="protein sequence ID" value="MBH9576333.1"/>
    <property type="molecule type" value="Genomic_DNA"/>
</dbReference>
<proteinExistence type="inferred from homology"/>
<comment type="pathway">
    <text evidence="3 9">Cofactor biosynthesis; tetrahydrofolate biosynthesis; 7,8-dihydrofolate from 2-amino-4-hydroxy-6-hydroxymethyl-7,8-dihydropteridine diphosphate and 4-aminobenzoate: step 1/2.</text>
</comment>
<evidence type="ECO:0000256" key="7">
    <source>
        <dbReference type="ARBA" id="ARBA00022842"/>
    </source>
</evidence>
<comment type="cofactor">
    <cofactor evidence="2 9">
        <name>Mg(2+)</name>
        <dbReference type="ChEBI" id="CHEBI:18420"/>
    </cofactor>
</comment>
<dbReference type="PANTHER" id="PTHR20941:SF1">
    <property type="entry name" value="FOLIC ACID SYNTHESIS PROTEIN FOL1"/>
    <property type="match status" value="1"/>
</dbReference>
<keyword evidence="7 9" id="KW-0460">Magnesium</keyword>
<evidence type="ECO:0000256" key="6">
    <source>
        <dbReference type="ARBA" id="ARBA00022723"/>
    </source>
</evidence>
<evidence type="ECO:0000256" key="4">
    <source>
        <dbReference type="ARBA" id="ARBA00012458"/>
    </source>
</evidence>
<evidence type="ECO:0000256" key="5">
    <source>
        <dbReference type="ARBA" id="ARBA00022679"/>
    </source>
</evidence>
<keyword evidence="12" id="KW-1185">Reference proteome</keyword>
<comment type="catalytic activity">
    <reaction evidence="1">
        <text>(7,8-dihydropterin-6-yl)methyl diphosphate + 4-aminobenzoate = 7,8-dihydropteroate + diphosphate</text>
        <dbReference type="Rhea" id="RHEA:19949"/>
        <dbReference type="ChEBI" id="CHEBI:17836"/>
        <dbReference type="ChEBI" id="CHEBI:17839"/>
        <dbReference type="ChEBI" id="CHEBI:33019"/>
        <dbReference type="ChEBI" id="CHEBI:72950"/>
        <dbReference type="EC" id="2.5.1.15"/>
    </reaction>
</comment>